<sequence>MGAGWGGVAGSLYARAEAQKLVVDGPDLYVAGTFTQTVELGNTRLTTAQSAEAKNPGNSDVFIAKLHDTEKAGRFVWAQRVGGPEDEGATALVLQDQHLGVSGYFFSDTLAIGTRRLANPPAAGLSAFFATLSLAH</sequence>
<dbReference type="Proteomes" id="UP000830401">
    <property type="component" value="Plasmid unnamed5"/>
</dbReference>
<protein>
    <submittedName>
        <fullName evidence="1">Uncharacterized protein</fullName>
    </submittedName>
</protein>
<evidence type="ECO:0000313" key="2">
    <source>
        <dbReference type="Proteomes" id="UP000830401"/>
    </source>
</evidence>
<dbReference type="RefSeq" id="WP_245127389.1">
    <property type="nucleotide sequence ID" value="NZ_CP095066.1"/>
</dbReference>
<dbReference type="EMBL" id="CP095066">
    <property type="protein sequence ID" value="UOQ69553.1"/>
    <property type="molecule type" value="Genomic_DNA"/>
</dbReference>
<geneLocation type="plasmid" evidence="1 2">
    <name>unnamed5</name>
</geneLocation>
<accession>A0ABY4GF36</accession>
<reference evidence="1" key="1">
    <citation type="submission" date="2022-04" db="EMBL/GenBank/DDBJ databases">
        <title>Hymenobacter sp. isolated from the air.</title>
        <authorList>
            <person name="Won M."/>
            <person name="Lee C.-M."/>
            <person name="Woen H.-Y."/>
            <person name="Kwon S.-W."/>
        </authorList>
    </citation>
    <scope>NUCLEOTIDE SEQUENCE</scope>
    <source>
        <strain evidence="1">5420S-77</strain>
        <plasmid evidence="1">unnamed5</plasmid>
    </source>
</reference>
<organism evidence="1 2">
    <name type="scientific">Hymenobacter volaticus</name>
    <dbReference type="NCBI Taxonomy" id="2932254"/>
    <lineage>
        <taxon>Bacteria</taxon>
        <taxon>Pseudomonadati</taxon>
        <taxon>Bacteroidota</taxon>
        <taxon>Cytophagia</taxon>
        <taxon>Cytophagales</taxon>
        <taxon>Hymenobacteraceae</taxon>
        <taxon>Hymenobacter</taxon>
    </lineage>
</organism>
<keyword evidence="1" id="KW-0614">Plasmid</keyword>
<gene>
    <name evidence="1" type="ORF">MUN86_28345</name>
</gene>
<proteinExistence type="predicted"/>
<evidence type="ECO:0000313" key="1">
    <source>
        <dbReference type="EMBL" id="UOQ69553.1"/>
    </source>
</evidence>
<keyword evidence="2" id="KW-1185">Reference proteome</keyword>
<name>A0ABY4GF36_9BACT</name>